<dbReference type="InterPro" id="IPR005693">
    <property type="entry name" value="Mce"/>
</dbReference>
<accession>A0ABX1JD85</accession>
<feature type="transmembrane region" description="Helical" evidence="1">
    <location>
        <begin position="12"/>
        <end position="33"/>
    </location>
</feature>
<feature type="domain" description="Mammalian cell entry C-terminal" evidence="3">
    <location>
        <begin position="120"/>
        <end position="294"/>
    </location>
</feature>
<gene>
    <name evidence="4" type="ORF">HFP15_25445</name>
</gene>
<keyword evidence="1" id="KW-0472">Membrane</keyword>
<dbReference type="InterPro" id="IPR003399">
    <property type="entry name" value="Mce/MlaD"/>
</dbReference>
<organism evidence="4 5">
    <name type="scientific">Amycolatopsis acididurans</name>
    <dbReference type="NCBI Taxonomy" id="2724524"/>
    <lineage>
        <taxon>Bacteria</taxon>
        <taxon>Bacillati</taxon>
        <taxon>Actinomycetota</taxon>
        <taxon>Actinomycetes</taxon>
        <taxon>Pseudonocardiales</taxon>
        <taxon>Pseudonocardiaceae</taxon>
        <taxon>Amycolatopsis</taxon>
    </lineage>
</organism>
<dbReference type="Proteomes" id="UP000715441">
    <property type="component" value="Unassembled WGS sequence"/>
</dbReference>
<dbReference type="InterPro" id="IPR024516">
    <property type="entry name" value="Mce_C"/>
</dbReference>
<evidence type="ECO:0000313" key="4">
    <source>
        <dbReference type="EMBL" id="NKQ56227.1"/>
    </source>
</evidence>
<keyword evidence="1" id="KW-1133">Transmembrane helix</keyword>
<evidence type="ECO:0000313" key="5">
    <source>
        <dbReference type="Proteomes" id="UP000715441"/>
    </source>
</evidence>
<dbReference type="PANTHER" id="PTHR33371">
    <property type="entry name" value="INTERMEMBRANE PHOSPHOLIPID TRANSPORT SYSTEM BINDING PROTEIN MLAD-RELATED"/>
    <property type="match status" value="1"/>
</dbReference>
<protein>
    <submittedName>
        <fullName evidence="4">MCE family protein</fullName>
    </submittedName>
</protein>
<dbReference type="NCBIfam" id="TIGR00996">
    <property type="entry name" value="Mtu_fam_mce"/>
    <property type="match status" value="1"/>
</dbReference>
<keyword evidence="5" id="KW-1185">Reference proteome</keyword>
<dbReference type="InterPro" id="IPR052336">
    <property type="entry name" value="MlaD_Phospholipid_Transporter"/>
</dbReference>
<evidence type="ECO:0000259" key="3">
    <source>
        <dbReference type="Pfam" id="PF11887"/>
    </source>
</evidence>
<dbReference type="Pfam" id="PF11887">
    <property type="entry name" value="Mce4_CUP1"/>
    <property type="match status" value="1"/>
</dbReference>
<evidence type="ECO:0000256" key="1">
    <source>
        <dbReference type="SAM" id="Phobius"/>
    </source>
</evidence>
<sequence length="392" mass="40836">MSIETKAQRGAYRWLATACVAALVLTAGIWLLVRDQGGTGISALFDKTVGLYSGSSVRVLGVQVGQVTNVTPQGTRVRVEMQLDAGVRVPATAQAVVVAPSLVSDRYVQLTPAYKTGPVMAAGTVIPRDRTATPMELDDLYGSLDKLSTALGPSGANAHGSLSNLLDTAANNLDGNGKNINNTLSEIGDLSQTLNESKGDLFATIGNLQSFTTTLADSDQQINQFYQRLADVTGFLAGDSRDIGGALSSLASALGEVRQFVEQNRDGLTSNVDKLASLTQVLVDERAALAETLDVGPAGLDNYINSYDAASGSIAIRYDANELTNPLFTTLCRLLKQATPAELPDVVGKVCQALEPVAGGAPSVTQILAGIASGKLPPLPLVPLVSIPEAGR</sequence>
<proteinExistence type="predicted"/>
<dbReference type="RefSeq" id="WP_168519272.1">
    <property type="nucleotide sequence ID" value="NZ_JAAXLS010000021.1"/>
</dbReference>
<comment type="caution">
    <text evidence="4">The sequence shown here is derived from an EMBL/GenBank/DDBJ whole genome shotgun (WGS) entry which is preliminary data.</text>
</comment>
<name>A0ABX1JD85_9PSEU</name>
<reference evidence="4 5" key="1">
    <citation type="submission" date="2020-04" db="EMBL/GenBank/DDBJ databases">
        <title>Novel species.</title>
        <authorList>
            <person name="Teo W.F.A."/>
            <person name="Lipun K."/>
            <person name="Srisuk N."/>
            <person name="Duangmal K."/>
        </authorList>
    </citation>
    <scope>NUCLEOTIDE SEQUENCE [LARGE SCALE GENOMIC DNA]</scope>
    <source>
        <strain evidence="4 5">K13G38</strain>
    </source>
</reference>
<feature type="domain" description="Mce/MlaD" evidence="2">
    <location>
        <begin position="39"/>
        <end position="112"/>
    </location>
</feature>
<keyword evidence="1" id="KW-0812">Transmembrane</keyword>
<dbReference type="PANTHER" id="PTHR33371:SF4">
    <property type="entry name" value="INTERMEMBRANE PHOSPHOLIPID TRANSPORT SYSTEM BINDING PROTEIN MLAD"/>
    <property type="match status" value="1"/>
</dbReference>
<dbReference type="EMBL" id="JAAXLS010000021">
    <property type="protein sequence ID" value="NKQ56227.1"/>
    <property type="molecule type" value="Genomic_DNA"/>
</dbReference>
<evidence type="ECO:0000259" key="2">
    <source>
        <dbReference type="Pfam" id="PF02470"/>
    </source>
</evidence>
<dbReference type="Pfam" id="PF02470">
    <property type="entry name" value="MlaD"/>
    <property type="match status" value="1"/>
</dbReference>